<organism evidence="2 3">
    <name type="scientific">Pseudoalteromonas amylolytica</name>
    <dbReference type="NCBI Taxonomy" id="1859457"/>
    <lineage>
        <taxon>Bacteria</taxon>
        <taxon>Pseudomonadati</taxon>
        <taxon>Pseudomonadota</taxon>
        <taxon>Gammaproteobacteria</taxon>
        <taxon>Alteromonadales</taxon>
        <taxon>Pseudoalteromonadaceae</taxon>
        <taxon>Pseudoalteromonas</taxon>
    </lineage>
</organism>
<dbReference type="RefSeq" id="WP_070983917.1">
    <property type="nucleotide sequence ID" value="NZ_MKJU01000022.1"/>
</dbReference>
<comment type="caution">
    <text evidence="2">The sequence shown here is derived from an EMBL/GenBank/DDBJ whole genome shotgun (WGS) entry which is preliminary data.</text>
</comment>
<accession>A0A1S1N1Q5</accession>
<evidence type="ECO:0000313" key="3">
    <source>
        <dbReference type="Proteomes" id="UP000179786"/>
    </source>
</evidence>
<keyword evidence="3" id="KW-1185">Reference proteome</keyword>
<reference evidence="2 3" key="1">
    <citation type="submission" date="2016-09" db="EMBL/GenBank/DDBJ databases">
        <title>Pseudoalteromonas amylolytica sp. nov., isolated from the surface seawater.</title>
        <authorList>
            <person name="Wu Y.-H."/>
            <person name="Cheng H."/>
            <person name="Jin X.-B."/>
            <person name="Wang C.-S."/>
            <person name="Xu X.-W."/>
        </authorList>
    </citation>
    <scope>NUCLEOTIDE SEQUENCE [LARGE SCALE GENOMIC DNA]</scope>
    <source>
        <strain evidence="2 3">JW1</strain>
    </source>
</reference>
<dbReference type="STRING" id="1859457.BET10_07250"/>
<feature type="region of interest" description="Disordered" evidence="1">
    <location>
        <begin position="1"/>
        <end position="32"/>
    </location>
</feature>
<gene>
    <name evidence="2" type="ORF">BET10_07250</name>
</gene>
<dbReference type="AlphaFoldDB" id="A0A1S1N1Q5"/>
<evidence type="ECO:0000313" key="2">
    <source>
        <dbReference type="EMBL" id="OHU92115.1"/>
    </source>
</evidence>
<dbReference type="EMBL" id="MKJU01000022">
    <property type="protein sequence ID" value="OHU92115.1"/>
    <property type="molecule type" value="Genomic_DNA"/>
</dbReference>
<evidence type="ECO:0000256" key="1">
    <source>
        <dbReference type="SAM" id="MobiDB-lite"/>
    </source>
</evidence>
<evidence type="ECO:0008006" key="4">
    <source>
        <dbReference type="Google" id="ProtNLM"/>
    </source>
</evidence>
<name>A0A1S1N1Q5_9GAMM</name>
<sequence>MNPFLNTPTLRKDFTDCANDNPKKSKPSRPSPFCLRLTPEERCYLEQKAGSQSLGSYIRAQILEDRAQKRRKLRKPKSDEKALASLLQALGRSHIPSNLNQLAKAVNAGTLPLTGDLEQELQTACAAVIAMRSMLIEALGLHEEKHK</sequence>
<dbReference type="Proteomes" id="UP000179786">
    <property type="component" value="Unassembled WGS sequence"/>
</dbReference>
<protein>
    <recommendedName>
        <fullName evidence="4">Bacterial mobilisation domain-containing protein</fullName>
    </recommendedName>
</protein>
<proteinExistence type="predicted"/>